<proteinExistence type="predicted"/>
<reference evidence="2 3" key="1">
    <citation type="submission" date="2018-06" db="EMBL/GenBank/DDBJ databases">
        <authorList>
            <consortium name="Pathogen Informatics"/>
            <person name="Doyle S."/>
        </authorList>
    </citation>
    <scope>NUCLEOTIDE SEQUENCE [LARGE SCALE GENOMIC DNA]</scope>
    <source>
        <strain evidence="2 3">NCTC13076</strain>
    </source>
</reference>
<sequence>MTELGYEIKYGKHIAFKQKDKQRFTRIKMIGDDYIEERLKERLTENQTIKTPSIKKRIGNVINMNTNTKVKYIEGYEYWATKHNLNTMAESVVFIREHGINSVKQLDEYNKKSAEERQNLQDKTKEIDKEMQELSATMEQVYTIKKHREYYKEHKANPSDKAFF</sequence>
<name>A0A2X1XY51_9FIRM</name>
<dbReference type="AlphaFoldDB" id="A0A2X1XY51"/>
<accession>A0A2X1XY51</accession>
<dbReference type="Proteomes" id="UP000250070">
    <property type="component" value="Unassembled WGS sequence"/>
</dbReference>
<dbReference type="EMBL" id="UATM01000032">
    <property type="protein sequence ID" value="SPY47569.1"/>
    <property type="molecule type" value="Genomic_DNA"/>
</dbReference>
<evidence type="ECO:0008006" key="4">
    <source>
        <dbReference type="Google" id="ProtNLM"/>
    </source>
</evidence>
<evidence type="ECO:0000313" key="3">
    <source>
        <dbReference type="Proteomes" id="UP000250070"/>
    </source>
</evidence>
<evidence type="ECO:0000313" key="2">
    <source>
        <dbReference type="EMBL" id="SPY47569.1"/>
    </source>
</evidence>
<gene>
    <name evidence="2" type="ORF">NCTC13076_01022</name>
</gene>
<feature type="coiled-coil region" evidence="1">
    <location>
        <begin position="103"/>
        <end position="140"/>
    </location>
</feature>
<organism evidence="2 3">
    <name type="scientific">Peptoniphilus harei</name>
    <dbReference type="NCBI Taxonomy" id="54005"/>
    <lineage>
        <taxon>Bacteria</taxon>
        <taxon>Bacillati</taxon>
        <taxon>Bacillota</taxon>
        <taxon>Tissierellia</taxon>
        <taxon>Tissierellales</taxon>
        <taxon>Peptoniphilaceae</taxon>
        <taxon>Peptoniphilus</taxon>
    </lineage>
</organism>
<protein>
    <recommendedName>
        <fullName evidence="4">Relaxase/Mobilisation nuclease domain</fullName>
    </recommendedName>
</protein>
<evidence type="ECO:0000256" key="1">
    <source>
        <dbReference type="SAM" id="Coils"/>
    </source>
</evidence>
<keyword evidence="1" id="KW-0175">Coiled coil</keyword>